<dbReference type="EMBL" id="DF968182">
    <property type="protein sequence ID" value="GAP44083.1"/>
    <property type="molecule type" value="Genomic_DNA"/>
</dbReference>
<dbReference type="RefSeq" id="WP_172668884.1">
    <property type="nucleotide sequence ID" value="NZ_DF968182.1"/>
</dbReference>
<dbReference type="Gene3D" id="1.10.530.10">
    <property type="match status" value="1"/>
</dbReference>
<dbReference type="Gene3D" id="3.40.190.10">
    <property type="entry name" value="Periplasmic binding protein-like II"/>
    <property type="match status" value="2"/>
</dbReference>
<dbReference type="CDD" id="cd01009">
    <property type="entry name" value="PBP2_YfhD_N"/>
    <property type="match status" value="1"/>
</dbReference>
<dbReference type="InterPro" id="IPR001638">
    <property type="entry name" value="Solute-binding_3/MltF_N"/>
</dbReference>
<keyword evidence="6" id="KW-1185">Reference proteome</keyword>
<dbReference type="SUPFAM" id="SSF53850">
    <property type="entry name" value="Periplasmic binding protein-like II"/>
    <property type="match status" value="1"/>
</dbReference>
<dbReference type="Proteomes" id="UP000053091">
    <property type="component" value="Unassembled WGS sequence"/>
</dbReference>
<sequence length="479" mass="54933">MLKRLSFQYSTILIFLLILLIPQSCTFQRRGYFAGPDDMGGLLLDIKNRGKLIALTDNNPFNYFTDRGEERGYQYEMLKSFASYLGVELELIVEPDPHKALLCLKQREVDLIAMELPLTAVSRSNVVFTKPLFTSRQVLVQRKPDNWRRMPTMRRVETGLIRDIAGLSGKTIVLPAGKYKQFYLSDIQHATGYSTDITGIEKTTTTDLIEAVALKEAGYTIAFEHTARAMAQIYHDLDVSTPVSPDLDISWTVRKGAVNLLVTINQWIEERSGSREFAYTYSKYYKNARQARLALGHSVKRHSISEYDDLLRETSRIINWDWRLVAALIYKESKFQMDAVSHRGAFGLMQLMPHTAKRFGADENSTAAEQVTAGLKLIKYLDNAFRERVPDPEERKKFILAAYNIGIAHIYDAQNLAEKHGKNPAVWYDNVEYFLLAKSQPEYYNDPVVKYGKVKGVETQRFVREVLEKFDQYKTLAAR</sequence>
<keyword evidence="3" id="KW-0472">Membrane</keyword>
<reference evidence="5" key="1">
    <citation type="journal article" date="2015" name="Genome Announc.">
        <title>Draft Genome Sequence of Bacteroidales Strain TBC1, a Novel Isolate from a Methanogenic Wastewater Treatment System.</title>
        <authorList>
            <person name="Tourlousse D.M."/>
            <person name="Matsuura N."/>
            <person name="Sun L."/>
            <person name="Toyonaga M."/>
            <person name="Kuroda K."/>
            <person name="Ohashi A."/>
            <person name="Cruz R."/>
            <person name="Yamaguchi T."/>
            <person name="Sekiguchi Y."/>
        </authorList>
    </citation>
    <scope>NUCLEOTIDE SEQUENCE [LARGE SCALE GENOMIC DNA]</scope>
    <source>
        <strain evidence="5">TBC1</strain>
    </source>
</reference>
<dbReference type="SUPFAM" id="SSF53955">
    <property type="entry name" value="Lysozyme-like"/>
    <property type="match status" value="1"/>
</dbReference>
<evidence type="ECO:0000313" key="6">
    <source>
        <dbReference type="Proteomes" id="UP000053091"/>
    </source>
</evidence>
<protein>
    <submittedName>
        <fullName evidence="5">Membrane-bound lytic murein transglycosylase MltF</fullName>
    </submittedName>
</protein>
<dbReference type="InterPro" id="IPR023346">
    <property type="entry name" value="Lysozyme-like_dom_sf"/>
</dbReference>
<dbReference type="Pfam" id="PF00497">
    <property type="entry name" value="SBP_bac_3"/>
    <property type="match status" value="1"/>
</dbReference>
<evidence type="ECO:0000256" key="2">
    <source>
        <dbReference type="ARBA" id="ARBA00022729"/>
    </source>
</evidence>
<dbReference type="CDD" id="cd13403">
    <property type="entry name" value="MLTF-like"/>
    <property type="match status" value="1"/>
</dbReference>
<dbReference type="AlphaFoldDB" id="A0A0S7C511"/>
<dbReference type="PANTHER" id="PTHR35936:SF32">
    <property type="entry name" value="MEMBRANE-BOUND LYTIC MUREIN TRANSGLYCOSYLASE F"/>
    <property type="match status" value="1"/>
</dbReference>
<dbReference type="SMART" id="SM00062">
    <property type="entry name" value="PBPb"/>
    <property type="match status" value="1"/>
</dbReference>
<evidence type="ECO:0000259" key="4">
    <source>
        <dbReference type="SMART" id="SM00062"/>
    </source>
</evidence>
<dbReference type="InterPro" id="IPR008258">
    <property type="entry name" value="Transglycosylase_SLT_dom_1"/>
</dbReference>
<dbReference type="GO" id="GO:0009279">
    <property type="term" value="C:cell outer membrane"/>
    <property type="evidence" value="ECO:0007669"/>
    <property type="project" value="UniProtKB-SubCell"/>
</dbReference>
<keyword evidence="2" id="KW-0732">Signal</keyword>
<proteinExistence type="predicted"/>
<evidence type="ECO:0000313" key="5">
    <source>
        <dbReference type="EMBL" id="GAP44083.1"/>
    </source>
</evidence>
<comment type="subcellular location">
    <subcellularLocation>
        <location evidence="1">Cell outer membrane</location>
        <topology evidence="1">Peripheral membrane protein</topology>
    </subcellularLocation>
</comment>
<accession>A0A0S7C511</accession>
<evidence type="ECO:0000256" key="1">
    <source>
        <dbReference type="ARBA" id="ARBA00004339"/>
    </source>
</evidence>
<evidence type="ECO:0000256" key="3">
    <source>
        <dbReference type="ARBA" id="ARBA00023237"/>
    </source>
</evidence>
<dbReference type="STRING" id="1678841.TBC1_112244"/>
<keyword evidence="3" id="KW-0998">Cell outer membrane</keyword>
<dbReference type="Pfam" id="PF01464">
    <property type="entry name" value="SLT"/>
    <property type="match status" value="1"/>
</dbReference>
<name>A0A0S7C511_9BACT</name>
<organism evidence="5">
    <name type="scientific">Lentimicrobium saccharophilum</name>
    <dbReference type="NCBI Taxonomy" id="1678841"/>
    <lineage>
        <taxon>Bacteria</taxon>
        <taxon>Pseudomonadati</taxon>
        <taxon>Bacteroidota</taxon>
        <taxon>Bacteroidia</taxon>
        <taxon>Bacteroidales</taxon>
        <taxon>Lentimicrobiaceae</taxon>
        <taxon>Lentimicrobium</taxon>
    </lineage>
</organism>
<gene>
    <name evidence="5" type="ORF">TBC1_112244</name>
</gene>
<feature type="domain" description="Solute-binding protein family 3/N-terminal" evidence="4">
    <location>
        <begin position="51"/>
        <end position="288"/>
    </location>
</feature>
<dbReference type="PANTHER" id="PTHR35936">
    <property type="entry name" value="MEMBRANE-BOUND LYTIC MUREIN TRANSGLYCOSYLASE F"/>
    <property type="match status" value="1"/>
</dbReference>